<reference evidence="3 4" key="1">
    <citation type="submission" date="2016-01" db="EMBL/GenBank/DDBJ databases">
        <authorList>
            <person name="Oliw E.H."/>
        </authorList>
    </citation>
    <scope>NUCLEOTIDE SEQUENCE [LARGE SCALE GENOMIC DNA]</scope>
    <source>
        <strain evidence="3 4">Kerr 14</strain>
    </source>
</reference>
<dbReference type="EMBL" id="FBWC01000007">
    <property type="protein sequence ID" value="CUX14013.1"/>
    <property type="molecule type" value="Genomic_DNA"/>
</dbReference>
<dbReference type="Pfam" id="PF00300">
    <property type="entry name" value="His_Phos_1"/>
    <property type="match status" value="1"/>
</dbReference>
<dbReference type="InterPro" id="IPR029033">
    <property type="entry name" value="His_PPase_superfam"/>
</dbReference>
<organism evidence="3 4">
    <name type="scientific">Agrobacterium tumefaciens str. Kerr 14</name>
    <dbReference type="NCBI Taxonomy" id="1183424"/>
    <lineage>
        <taxon>Bacteria</taxon>
        <taxon>Pseudomonadati</taxon>
        <taxon>Pseudomonadota</taxon>
        <taxon>Alphaproteobacteria</taxon>
        <taxon>Hyphomicrobiales</taxon>
        <taxon>Rhizobiaceae</taxon>
        <taxon>Rhizobium/Agrobacterium group</taxon>
        <taxon>Agrobacterium</taxon>
        <taxon>Agrobacterium tumefaciens complex</taxon>
    </lineage>
</organism>
<gene>
    <name evidence="3" type="ORF">AGR4C_Cc150028</name>
</gene>
<dbReference type="PANTHER" id="PTHR48100:SF1">
    <property type="entry name" value="HISTIDINE PHOSPHATASE FAMILY PROTEIN-RELATED"/>
    <property type="match status" value="1"/>
</dbReference>
<protein>
    <submittedName>
        <fullName evidence="3">Fructose-2,6-bisphosphatase</fullName>
    </submittedName>
</protein>
<dbReference type="RefSeq" id="WP_080866367.1">
    <property type="nucleotide sequence ID" value="NZ_LT009730.1"/>
</dbReference>
<evidence type="ECO:0000313" key="4">
    <source>
        <dbReference type="Proteomes" id="UP000191897"/>
    </source>
</evidence>
<feature type="binding site" evidence="2">
    <location>
        <position position="61"/>
    </location>
    <ligand>
        <name>substrate</name>
    </ligand>
</feature>
<dbReference type="AlphaFoldDB" id="A0A1S7P027"/>
<dbReference type="Gene3D" id="3.40.50.1240">
    <property type="entry name" value="Phosphoglycerate mutase-like"/>
    <property type="match status" value="1"/>
</dbReference>
<dbReference type="GO" id="GO:0005737">
    <property type="term" value="C:cytoplasm"/>
    <property type="evidence" value="ECO:0007669"/>
    <property type="project" value="TreeGrafter"/>
</dbReference>
<evidence type="ECO:0000256" key="1">
    <source>
        <dbReference type="PIRSR" id="PIRSR613078-1"/>
    </source>
</evidence>
<dbReference type="InterPro" id="IPR013078">
    <property type="entry name" value="His_Pase_superF_clade-1"/>
</dbReference>
<dbReference type="GeneID" id="97365080"/>
<dbReference type="PIRSF" id="PIRSF000709">
    <property type="entry name" value="6PFK_2-Ptase"/>
    <property type="match status" value="1"/>
</dbReference>
<dbReference type="SUPFAM" id="SSF53254">
    <property type="entry name" value="Phosphoglycerate mutase-like"/>
    <property type="match status" value="1"/>
</dbReference>
<dbReference type="Proteomes" id="UP000191897">
    <property type="component" value="Unassembled WGS sequence"/>
</dbReference>
<dbReference type="InterPro" id="IPR050275">
    <property type="entry name" value="PGM_Phosphatase"/>
</dbReference>
<evidence type="ECO:0000313" key="3">
    <source>
        <dbReference type="EMBL" id="CUX14013.1"/>
    </source>
</evidence>
<feature type="active site" description="Tele-phosphohistidine intermediate" evidence="1">
    <location>
        <position position="9"/>
    </location>
</feature>
<sequence>MKNIFVVTHTQSVHHVENKVGGWYDTELTPKGRADAEATAARLVALIDSASIEIFSSDLLRASQTAAILAEHLKRPFETTPDLREISYGSAGGMPQEWLDARQIPAPEHNRMDHRGGIADGETRREVAERVYRSVNTIISRPCPTQVIVTHGFALTFVIAAWIKMPIESVGYASFPARSGCITHLRQDDYWQSRSVVALADVSHLKASCGSSAKASA</sequence>
<dbReference type="GO" id="GO:0016791">
    <property type="term" value="F:phosphatase activity"/>
    <property type="evidence" value="ECO:0007669"/>
    <property type="project" value="TreeGrafter"/>
</dbReference>
<dbReference type="SMART" id="SM00855">
    <property type="entry name" value="PGAM"/>
    <property type="match status" value="1"/>
</dbReference>
<feature type="binding site" evidence="2">
    <location>
        <begin position="85"/>
        <end position="88"/>
    </location>
    <ligand>
        <name>substrate</name>
    </ligand>
</feature>
<feature type="active site" description="Proton donor/acceptor" evidence="1">
    <location>
        <position position="85"/>
    </location>
</feature>
<accession>A0A1S7P027</accession>
<evidence type="ECO:0000256" key="2">
    <source>
        <dbReference type="PIRSR" id="PIRSR613078-2"/>
    </source>
</evidence>
<dbReference type="PANTHER" id="PTHR48100">
    <property type="entry name" value="BROAD-SPECIFICITY PHOSPHATASE YOR283W-RELATED"/>
    <property type="match status" value="1"/>
</dbReference>
<name>A0A1S7P027_AGRTU</name>
<proteinExistence type="predicted"/>
<dbReference type="CDD" id="cd07067">
    <property type="entry name" value="HP_PGM_like"/>
    <property type="match status" value="1"/>
</dbReference>